<evidence type="ECO:0000256" key="1">
    <source>
        <dbReference type="ARBA" id="ARBA00023015"/>
    </source>
</evidence>
<dbReference type="PANTHER" id="PTHR40661">
    <property type="match status" value="1"/>
</dbReference>
<dbReference type="Pfam" id="PF00717">
    <property type="entry name" value="Peptidase_S24"/>
    <property type="match status" value="1"/>
</dbReference>
<dbReference type="eggNOG" id="COG2932">
    <property type="taxonomic scope" value="Bacteria"/>
</dbReference>
<reference evidence="5 6" key="1">
    <citation type="submission" date="2013-02" db="EMBL/GenBank/DDBJ databases">
        <title>The Genome Sequence of Acinetobacter sp. NIPH 758.</title>
        <authorList>
            <consortium name="The Broad Institute Genome Sequencing Platform"/>
            <consortium name="The Broad Institute Genome Sequencing Center for Infectious Disease"/>
            <person name="Cerqueira G."/>
            <person name="Feldgarden M."/>
            <person name="Courvalin P."/>
            <person name="Perichon B."/>
            <person name="Grillot-Courvalin C."/>
            <person name="Clermont D."/>
            <person name="Rocha E."/>
            <person name="Yoon E.-J."/>
            <person name="Nemec A."/>
            <person name="Walker B."/>
            <person name="Young S.K."/>
            <person name="Zeng Q."/>
            <person name="Gargeya S."/>
            <person name="Fitzgerald M."/>
            <person name="Haas B."/>
            <person name="Abouelleil A."/>
            <person name="Alvarado L."/>
            <person name="Arachchi H.M."/>
            <person name="Berlin A.M."/>
            <person name="Chapman S.B."/>
            <person name="Dewar J."/>
            <person name="Goldberg J."/>
            <person name="Griggs A."/>
            <person name="Gujja S."/>
            <person name="Hansen M."/>
            <person name="Howarth C."/>
            <person name="Imamovic A."/>
            <person name="Larimer J."/>
            <person name="McCowan C."/>
            <person name="Murphy C."/>
            <person name="Neiman D."/>
            <person name="Pearson M."/>
            <person name="Priest M."/>
            <person name="Roberts A."/>
            <person name="Saif S."/>
            <person name="Shea T."/>
            <person name="Sisk P."/>
            <person name="Sykes S."/>
            <person name="Wortman J."/>
            <person name="Nusbaum C."/>
            <person name="Birren B."/>
        </authorList>
    </citation>
    <scope>NUCLEOTIDE SEQUENCE [LARGE SCALE GENOMIC DNA]</scope>
    <source>
        <strain evidence="5 6">NIPH 758</strain>
    </source>
</reference>
<evidence type="ECO:0000256" key="2">
    <source>
        <dbReference type="ARBA" id="ARBA00023125"/>
    </source>
</evidence>
<dbReference type="AlphaFoldDB" id="N8UZG7"/>
<evidence type="ECO:0000259" key="4">
    <source>
        <dbReference type="PROSITE" id="PS50943"/>
    </source>
</evidence>
<dbReference type="SUPFAM" id="SSF47413">
    <property type="entry name" value="lambda repressor-like DNA-binding domains"/>
    <property type="match status" value="1"/>
</dbReference>
<dbReference type="CDD" id="cd00093">
    <property type="entry name" value="HTH_XRE"/>
    <property type="match status" value="1"/>
</dbReference>
<dbReference type="InterPro" id="IPR001387">
    <property type="entry name" value="Cro/C1-type_HTH"/>
</dbReference>
<dbReference type="InterPro" id="IPR015927">
    <property type="entry name" value="Peptidase_S24_S26A/B/C"/>
</dbReference>
<dbReference type="GO" id="GO:0003677">
    <property type="term" value="F:DNA binding"/>
    <property type="evidence" value="ECO:0007669"/>
    <property type="project" value="UniProtKB-KW"/>
</dbReference>
<accession>N8UZG7</accession>
<keyword evidence="1" id="KW-0805">Transcription regulation</keyword>
<protein>
    <recommendedName>
        <fullName evidence="4">HTH cro/C1-type domain-containing protein</fullName>
    </recommendedName>
</protein>
<evidence type="ECO:0000313" key="6">
    <source>
        <dbReference type="Proteomes" id="UP000013049"/>
    </source>
</evidence>
<evidence type="ECO:0000313" key="5">
    <source>
        <dbReference type="EMBL" id="ENU92961.1"/>
    </source>
</evidence>
<dbReference type="PATRIC" id="fig|1217712.3.peg.1869"/>
<dbReference type="Proteomes" id="UP000013049">
    <property type="component" value="Unassembled WGS sequence"/>
</dbReference>
<dbReference type="PANTHER" id="PTHR40661:SF2">
    <property type="entry name" value="HTH-TYPE TRANSCRIPTIONAL REGULATOR PRTR"/>
    <property type="match status" value="1"/>
</dbReference>
<comment type="caution">
    <text evidence="5">The sequence shown here is derived from an EMBL/GenBank/DDBJ whole genome shotgun (WGS) entry which is preliminary data.</text>
</comment>
<dbReference type="InterPro" id="IPR039418">
    <property type="entry name" value="LexA-like"/>
</dbReference>
<proteinExistence type="predicted"/>
<sequence length="247" mass="27550">MIIVMDLLVQRIKSALDHAGLSWSGAAVKMGYSAQAATNWKNGKIGRDTLKKLASLTGVNSGWLLDGSGVMLEPEKSNAEVSEMQVITYSYDDPVPDGYVAIDYYDDVYVSAGNGYLNLQTPSTKKMLFPVDLVRECNVQPSSTKVIHVRGESMFPKLKDGQAISVDMSATTIYDGEIYAFQVGDDTKIKYLSNWNEQGKGGFKATSANPDKNQYPDEYYSPKRIEAEGIFIIGQYWWKQVVKRIRR</sequence>
<name>N8UZG7_9GAMM</name>
<evidence type="ECO:0000256" key="3">
    <source>
        <dbReference type="ARBA" id="ARBA00023163"/>
    </source>
</evidence>
<dbReference type="RefSeq" id="WP_004771319.1">
    <property type="nucleotide sequence ID" value="NZ_KB849357.1"/>
</dbReference>
<feature type="domain" description="HTH cro/C1-type" evidence="4">
    <location>
        <begin position="12"/>
        <end position="64"/>
    </location>
</feature>
<dbReference type="PROSITE" id="PS50943">
    <property type="entry name" value="HTH_CROC1"/>
    <property type="match status" value="1"/>
</dbReference>
<dbReference type="SUPFAM" id="SSF51306">
    <property type="entry name" value="LexA/Signal peptidase"/>
    <property type="match status" value="1"/>
</dbReference>
<dbReference type="Gene3D" id="2.10.109.10">
    <property type="entry name" value="Umud Fragment, subunit A"/>
    <property type="match status" value="1"/>
</dbReference>
<dbReference type="Gene3D" id="1.10.260.40">
    <property type="entry name" value="lambda repressor-like DNA-binding domains"/>
    <property type="match status" value="1"/>
</dbReference>
<dbReference type="CDD" id="cd06529">
    <property type="entry name" value="S24_LexA-like"/>
    <property type="match status" value="1"/>
</dbReference>
<dbReference type="SMART" id="SM00530">
    <property type="entry name" value="HTH_XRE"/>
    <property type="match status" value="1"/>
</dbReference>
<organism evidence="5 6">
    <name type="scientific">Acinetobacter vivianii</name>
    <dbReference type="NCBI Taxonomy" id="1776742"/>
    <lineage>
        <taxon>Bacteria</taxon>
        <taxon>Pseudomonadati</taxon>
        <taxon>Pseudomonadota</taxon>
        <taxon>Gammaproteobacteria</taxon>
        <taxon>Moraxellales</taxon>
        <taxon>Moraxellaceae</taxon>
        <taxon>Acinetobacter</taxon>
    </lineage>
</organism>
<dbReference type="HOGENOM" id="CLU_066192_1_4_6"/>
<dbReference type="EMBL" id="APPC01000016">
    <property type="protein sequence ID" value="ENU92961.1"/>
    <property type="molecule type" value="Genomic_DNA"/>
</dbReference>
<gene>
    <name evidence="5" type="ORF">F971_01948</name>
</gene>
<keyword evidence="3" id="KW-0804">Transcription</keyword>
<dbReference type="InterPro" id="IPR010982">
    <property type="entry name" value="Lambda_DNA-bd_dom_sf"/>
</dbReference>
<keyword evidence="2" id="KW-0238">DNA-binding</keyword>
<dbReference type="InterPro" id="IPR036286">
    <property type="entry name" value="LexA/Signal_pep-like_sf"/>
</dbReference>